<organism evidence="1 2">
    <name type="scientific">Bacteroides fragilis str. S36L11</name>
    <dbReference type="NCBI Taxonomy" id="1339327"/>
    <lineage>
        <taxon>Bacteria</taxon>
        <taxon>Pseudomonadati</taxon>
        <taxon>Bacteroidota</taxon>
        <taxon>Bacteroidia</taxon>
        <taxon>Bacteroidales</taxon>
        <taxon>Bacteroidaceae</taxon>
        <taxon>Bacteroides</taxon>
    </lineage>
</organism>
<name>A0A015XG90_BACFG</name>
<proteinExistence type="predicted"/>
<dbReference type="PANTHER" id="PTHR37833:SF1">
    <property type="entry name" value="SIGNAL PEPTIDE PROTEIN"/>
    <property type="match status" value="1"/>
</dbReference>
<dbReference type="InterPro" id="IPR036249">
    <property type="entry name" value="Thioredoxin-like_sf"/>
</dbReference>
<comment type="caution">
    <text evidence="1">The sequence shown here is derived from an EMBL/GenBank/DDBJ whole genome shotgun (WGS) entry which is preliminary data.</text>
</comment>
<evidence type="ECO:0000313" key="2">
    <source>
        <dbReference type="Proteomes" id="UP000022082"/>
    </source>
</evidence>
<protein>
    <recommendedName>
        <fullName evidence="3">DUF1573 domain-containing protein</fullName>
    </recommendedName>
</protein>
<dbReference type="InterPro" id="IPR011467">
    <property type="entry name" value="DUF1573"/>
</dbReference>
<evidence type="ECO:0008006" key="3">
    <source>
        <dbReference type="Google" id="ProtNLM"/>
    </source>
</evidence>
<dbReference type="Pfam" id="PF07610">
    <property type="entry name" value="DUF1573"/>
    <property type="match status" value="1"/>
</dbReference>
<dbReference type="Proteomes" id="UP000022082">
    <property type="component" value="Unassembled WGS sequence"/>
</dbReference>
<dbReference type="EMBL" id="JGDJ01000129">
    <property type="protein sequence ID" value="EXZ30658.1"/>
    <property type="molecule type" value="Genomic_DNA"/>
</dbReference>
<dbReference type="PROSITE" id="PS51257">
    <property type="entry name" value="PROKAR_LIPOPROTEIN"/>
    <property type="match status" value="1"/>
</dbReference>
<dbReference type="PATRIC" id="fig|1339327.3.peg.732"/>
<accession>A0A015XG90</accession>
<sequence length="289" mass="32589">MKSGLICCLMLCILLVGCESKKVKGIKNMVDSWMGREILFPNSVSCMALKESNLGLIERRTDYTIVSYVDSSGCTACKMQLRKWMEVINCFDSLNTNVKFLFYLHPKEPKEITYLLKRDGFEYPVFVDRLDSFNILNHFSTDINFCTFLLDKTNRVIAIGNPLYSKKVKDLYKGIVLKRKEVTVSGILQTETTLPKSSIDMGSFSSEKSQSCIFTLYNIGKNMLVIDDAVTSCGCTSVEYSKEPVSPGKSLDIIVTYKADHPEHFNKTITVYCNSSVSPLRLKIMGNAK</sequence>
<dbReference type="InterPro" id="IPR013783">
    <property type="entry name" value="Ig-like_fold"/>
</dbReference>
<dbReference type="RefSeq" id="WP_032555994.1">
    <property type="nucleotide sequence ID" value="NZ_JGDJ01000129.1"/>
</dbReference>
<gene>
    <name evidence="1" type="ORF">M136_0044</name>
</gene>
<dbReference type="SUPFAM" id="SSF52833">
    <property type="entry name" value="Thioredoxin-like"/>
    <property type="match status" value="1"/>
</dbReference>
<reference evidence="1 2" key="1">
    <citation type="submission" date="2014-02" db="EMBL/GenBank/DDBJ databases">
        <authorList>
            <person name="Sears C."/>
            <person name="Carroll K."/>
            <person name="Sack B.R."/>
            <person name="Qadri F."/>
            <person name="Myers L.L."/>
            <person name="Chung G.-T."/>
            <person name="Escheverria P."/>
            <person name="Fraser C.M."/>
            <person name="Sadzewicz L."/>
            <person name="Shefchek K.A."/>
            <person name="Tallon L."/>
            <person name="Das S.P."/>
            <person name="Daugherty S."/>
            <person name="Mongodin E.F."/>
        </authorList>
    </citation>
    <scope>NUCLEOTIDE SEQUENCE [LARGE SCALE GENOMIC DNA]</scope>
    <source>
        <strain evidence="1 2">S36L11</strain>
    </source>
</reference>
<evidence type="ECO:0000313" key="1">
    <source>
        <dbReference type="EMBL" id="EXZ30658.1"/>
    </source>
</evidence>
<dbReference type="Gene3D" id="2.60.40.10">
    <property type="entry name" value="Immunoglobulins"/>
    <property type="match status" value="1"/>
</dbReference>
<dbReference type="AlphaFoldDB" id="A0A015XG90"/>
<dbReference type="Gene3D" id="3.40.30.10">
    <property type="entry name" value="Glutaredoxin"/>
    <property type="match status" value="1"/>
</dbReference>
<dbReference type="PANTHER" id="PTHR37833">
    <property type="entry name" value="LIPOPROTEIN-RELATED"/>
    <property type="match status" value="1"/>
</dbReference>